<reference evidence="1 2" key="1">
    <citation type="submission" date="2018-08" db="EMBL/GenBank/DDBJ databases">
        <title>The complete genome sequence of Streptomyces seoulensis, a pioneer strain for nickel superoxide dismutase discovery.</title>
        <authorList>
            <person name="Shin J."/>
            <person name="Lee J.-S."/>
            <person name="Lee E.-J."/>
            <person name="Youn H.-D."/>
        </authorList>
    </citation>
    <scope>NUCLEOTIDE SEQUENCE [LARGE SCALE GENOMIC DNA]</scope>
    <source>
        <strain evidence="1 2">KCTC 9819</strain>
        <plasmid evidence="1 2">unnamed</plasmid>
    </source>
</reference>
<dbReference type="STRING" id="73044.GCA_000725795_04877"/>
<accession>A0A4P6U355</accession>
<dbReference type="AlphaFoldDB" id="A0A4P6U355"/>
<organism evidence="1 2">
    <name type="scientific">Streptomyces seoulensis</name>
    <dbReference type="NCBI Taxonomy" id="73044"/>
    <lineage>
        <taxon>Bacteria</taxon>
        <taxon>Bacillati</taxon>
        <taxon>Actinomycetota</taxon>
        <taxon>Actinomycetes</taxon>
        <taxon>Kitasatosporales</taxon>
        <taxon>Streptomycetaceae</taxon>
        <taxon>Streptomyces</taxon>
    </lineage>
</organism>
<proteinExistence type="predicted"/>
<gene>
    <name evidence="1" type="ORF">D0Z67_29415</name>
</gene>
<sequence>MAVMTHARIDTVDYRDLPTDIQDTFDELMEQADEAGTNDHFLTLMARAAATIGMTLPPSGDIRRCACSCVCGLVFDAEHPDAHVIEWTGGYNLGRVQCPTCADHHRETA</sequence>
<evidence type="ECO:0000313" key="1">
    <source>
        <dbReference type="EMBL" id="QBJ94489.1"/>
    </source>
</evidence>
<dbReference type="KEGG" id="sseo:D0Z67_29415"/>
<dbReference type="Proteomes" id="UP000292547">
    <property type="component" value="Plasmid unnamed"/>
</dbReference>
<keyword evidence="1" id="KW-0614">Plasmid</keyword>
<protein>
    <submittedName>
        <fullName evidence="1">Uncharacterized protein</fullName>
    </submittedName>
</protein>
<keyword evidence="2" id="KW-1185">Reference proteome</keyword>
<name>A0A4P6U355_STRSO</name>
<evidence type="ECO:0000313" key="2">
    <source>
        <dbReference type="Proteomes" id="UP000292547"/>
    </source>
</evidence>
<dbReference type="EMBL" id="CP032230">
    <property type="protein sequence ID" value="QBJ94489.1"/>
    <property type="molecule type" value="Genomic_DNA"/>
</dbReference>
<geneLocation type="plasmid" evidence="1">
    <name>unnamed</name>
</geneLocation>